<dbReference type="PANTHER" id="PTHR35011">
    <property type="entry name" value="2,3-DIKETO-L-GULONATE TRAP TRANSPORTER SMALL PERMEASE PROTEIN YIAM"/>
    <property type="match status" value="1"/>
</dbReference>
<dbReference type="GO" id="GO:0022857">
    <property type="term" value="F:transmembrane transporter activity"/>
    <property type="evidence" value="ECO:0007669"/>
    <property type="project" value="UniProtKB-UniRule"/>
</dbReference>
<keyword evidence="3" id="KW-1003">Cell membrane</keyword>
<keyword evidence="4 9" id="KW-0997">Cell inner membrane</keyword>
<protein>
    <recommendedName>
        <fullName evidence="9">TRAP transporter small permease protein</fullName>
    </recommendedName>
</protein>
<evidence type="ECO:0000256" key="8">
    <source>
        <dbReference type="ARBA" id="ARBA00038436"/>
    </source>
</evidence>
<keyword evidence="6 9" id="KW-1133">Transmembrane helix</keyword>
<evidence type="ECO:0000256" key="3">
    <source>
        <dbReference type="ARBA" id="ARBA00022475"/>
    </source>
</evidence>
<dbReference type="Proteomes" id="UP000321562">
    <property type="component" value="Unassembled WGS sequence"/>
</dbReference>
<feature type="transmembrane region" description="Helical" evidence="9">
    <location>
        <begin position="159"/>
        <end position="178"/>
    </location>
</feature>
<evidence type="ECO:0000256" key="1">
    <source>
        <dbReference type="ARBA" id="ARBA00004429"/>
    </source>
</evidence>
<organism evidence="11 12">
    <name type="scientific">Paracoccus aurantiacus</name>
    <dbReference type="NCBI Taxonomy" id="2599412"/>
    <lineage>
        <taxon>Bacteria</taxon>
        <taxon>Pseudomonadati</taxon>
        <taxon>Pseudomonadota</taxon>
        <taxon>Alphaproteobacteria</taxon>
        <taxon>Rhodobacterales</taxon>
        <taxon>Paracoccaceae</taxon>
        <taxon>Paracoccus</taxon>
    </lineage>
</organism>
<keyword evidence="2 9" id="KW-0813">Transport</keyword>
<evidence type="ECO:0000313" key="12">
    <source>
        <dbReference type="Proteomes" id="UP000321562"/>
    </source>
</evidence>
<proteinExistence type="inferred from homology"/>
<keyword evidence="7 9" id="KW-0472">Membrane</keyword>
<feature type="domain" description="Tripartite ATP-independent periplasmic transporters DctQ component" evidence="10">
    <location>
        <begin position="55"/>
        <end position="186"/>
    </location>
</feature>
<accession>A0A5C6S786</accession>
<evidence type="ECO:0000256" key="9">
    <source>
        <dbReference type="RuleBase" id="RU369079"/>
    </source>
</evidence>
<gene>
    <name evidence="11" type="ORF">FQV27_00330</name>
</gene>
<comment type="subcellular location">
    <subcellularLocation>
        <location evidence="1 9">Cell inner membrane</location>
        <topology evidence="1 9">Multi-pass membrane protein</topology>
    </subcellularLocation>
</comment>
<evidence type="ECO:0000256" key="4">
    <source>
        <dbReference type="ARBA" id="ARBA00022519"/>
    </source>
</evidence>
<dbReference type="GO" id="GO:0005886">
    <property type="term" value="C:plasma membrane"/>
    <property type="evidence" value="ECO:0007669"/>
    <property type="project" value="UniProtKB-SubCell"/>
</dbReference>
<keyword evidence="5 9" id="KW-0812">Transmembrane</keyword>
<reference evidence="11 12" key="1">
    <citation type="submission" date="2019-08" db="EMBL/GenBank/DDBJ databases">
        <authorList>
            <person name="Ye J."/>
        </authorList>
    </citation>
    <scope>NUCLEOTIDE SEQUENCE [LARGE SCALE GENOMIC DNA]</scope>
    <source>
        <strain evidence="11 12">TK008</strain>
    </source>
</reference>
<evidence type="ECO:0000256" key="6">
    <source>
        <dbReference type="ARBA" id="ARBA00022989"/>
    </source>
</evidence>
<feature type="transmembrane region" description="Helical" evidence="9">
    <location>
        <begin position="115"/>
        <end position="139"/>
    </location>
</feature>
<evidence type="ECO:0000256" key="5">
    <source>
        <dbReference type="ARBA" id="ARBA00022692"/>
    </source>
</evidence>
<dbReference type="InterPro" id="IPR055348">
    <property type="entry name" value="DctQ"/>
</dbReference>
<evidence type="ECO:0000259" key="10">
    <source>
        <dbReference type="Pfam" id="PF04290"/>
    </source>
</evidence>
<dbReference type="EMBL" id="VOPL01000001">
    <property type="protein sequence ID" value="TXB70367.1"/>
    <property type="molecule type" value="Genomic_DNA"/>
</dbReference>
<evidence type="ECO:0000256" key="2">
    <source>
        <dbReference type="ARBA" id="ARBA00022448"/>
    </source>
</evidence>
<comment type="similarity">
    <text evidence="8 9">Belongs to the TRAP transporter small permease family.</text>
</comment>
<dbReference type="InterPro" id="IPR007387">
    <property type="entry name" value="TRAP_DctQ"/>
</dbReference>
<evidence type="ECO:0000256" key="7">
    <source>
        <dbReference type="ARBA" id="ARBA00023136"/>
    </source>
</evidence>
<comment type="subunit">
    <text evidence="9">The complex comprises the extracytoplasmic solute receptor protein and the two transmembrane proteins.</text>
</comment>
<name>A0A5C6S786_9RHOB</name>
<feature type="transmembrane region" description="Helical" evidence="9">
    <location>
        <begin position="78"/>
        <end position="94"/>
    </location>
</feature>
<dbReference type="AlphaFoldDB" id="A0A5C6S786"/>
<comment type="function">
    <text evidence="9">Part of the tripartite ATP-independent periplasmic (TRAP) transport system.</text>
</comment>
<comment type="caution">
    <text evidence="11">The sequence shown here is derived from an EMBL/GenBank/DDBJ whole genome shotgun (WGS) entry which is preliminary data.</text>
</comment>
<dbReference type="Pfam" id="PF04290">
    <property type="entry name" value="DctQ"/>
    <property type="match status" value="1"/>
</dbReference>
<keyword evidence="12" id="KW-1185">Reference proteome</keyword>
<feature type="transmembrane region" description="Helical" evidence="9">
    <location>
        <begin position="42"/>
        <end position="63"/>
    </location>
</feature>
<sequence>MSFAQTHRFRASHHPLTADRTATDGGSKLDILKKLDILIYQIIRPVVVVIGLGVALLLVIGIVSRSVLGTPVFGLEEIMLLAIMWFYMMGAVLASREGSHLKADLMDVLTDNPKVLRIVGMIATVISILASLAFCYWAMDFLAFSMSRWQTTPVFKIPFWISQVSILLAAILLTAYLLRDLVMLWRGDAPVTTSDKDV</sequence>
<dbReference type="OrthoDB" id="6104548at2"/>
<evidence type="ECO:0000313" key="11">
    <source>
        <dbReference type="EMBL" id="TXB70367.1"/>
    </source>
</evidence>